<evidence type="ECO:0000313" key="3">
    <source>
        <dbReference type="Proteomes" id="UP001648503"/>
    </source>
</evidence>
<name>A0ABQ8FJE9_9FUNG</name>
<protein>
    <submittedName>
        <fullName evidence="2">Uncharacterized protein</fullName>
    </submittedName>
</protein>
<dbReference type="Proteomes" id="UP001648503">
    <property type="component" value="Unassembled WGS sequence"/>
</dbReference>
<keyword evidence="1" id="KW-1133">Transmembrane helix</keyword>
<dbReference type="EMBL" id="JAFCIX010000127">
    <property type="protein sequence ID" value="KAH6597855.1"/>
    <property type="molecule type" value="Genomic_DNA"/>
</dbReference>
<organism evidence="2 3">
    <name type="scientific">Batrachochytrium salamandrivorans</name>
    <dbReference type="NCBI Taxonomy" id="1357716"/>
    <lineage>
        <taxon>Eukaryota</taxon>
        <taxon>Fungi</taxon>
        <taxon>Fungi incertae sedis</taxon>
        <taxon>Chytridiomycota</taxon>
        <taxon>Chytridiomycota incertae sedis</taxon>
        <taxon>Chytridiomycetes</taxon>
        <taxon>Rhizophydiales</taxon>
        <taxon>Rhizophydiales incertae sedis</taxon>
        <taxon>Batrachochytrium</taxon>
    </lineage>
</organism>
<feature type="transmembrane region" description="Helical" evidence="1">
    <location>
        <begin position="75"/>
        <end position="97"/>
    </location>
</feature>
<keyword evidence="1" id="KW-0472">Membrane</keyword>
<feature type="transmembrane region" description="Helical" evidence="1">
    <location>
        <begin position="32"/>
        <end position="55"/>
    </location>
</feature>
<feature type="transmembrane region" description="Helical" evidence="1">
    <location>
        <begin position="109"/>
        <end position="128"/>
    </location>
</feature>
<keyword evidence="3" id="KW-1185">Reference proteome</keyword>
<comment type="caution">
    <text evidence="2">The sequence shown here is derived from an EMBL/GenBank/DDBJ whole genome shotgun (WGS) entry which is preliminary data.</text>
</comment>
<gene>
    <name evidence="2" type="ORF">BASA50_004199</name>
</gene>
<proteinExistence type="predicted"/>
<accession>A0ABQ8FJE9</accession>
<reference evidence="2 3" key="1">
    <citation type="submission" date="2021-02" db="EMBL/GenBank/DDBJ databases">
        <title>Variation within the Batrachochytrium salamandrivorans European outbreak.</title>
        <authorList>
            <person name="Kelly M."/>
            <person name="Pasmans F."/>
            <person name="Shea T.P."/>
            <person name="Munoz J.F."/>
            <person name="Carranza S."/>
            <person name="Cuomo C.A."/>
            <person name="Martel A."/>
        </authorList>
    </citation>
    <scope>NUCLEOTIDE SEQUENCE [LARGE SCALE GENOMIC DNA]</scope>
    <source>
        <strain evidence="2 3">AMFP18/2</strain>
    </source>
</reference>
<evidence type="ECO:0000313" key="2">
    <source>
        <dbReference type="EMBL" id="KAH6597855.1"/>
    </source>
</evidence>
<sequence length="324" mass="35880">MAVVDALCNLGMIVAISVPMIRGNREGRTLKMALIVLNISVFALHSIEATSLYGIGNSVPYVANSSVPPLTSFTLLGVMMLQLELRITFNALIASRLVDTGFWTSSQKIHARIVVVVSHFIMCWPAYLNLVDEAPLIANWHVLGVSLQALIITIVSFMQAVLITSRLIKHSTSESGYHPRQWQCFVLIALIIVTFFMNIAGIMAFSAKIFLGKVDRPEIVYMCLLLEQFAIVTLGFEVLCETASLLLMVHWVKSKHVPVPSSGIDMTFTTEPKTFKSALQSHNMLPQFFHSGMFKTKSVDYRSQTFNSSIISSAPYNDDAESAI</sequence>
<feature type="transmembrane region" description="Helical" evidence="1">
    <location>
        <begin position="140"/>
        <end position="163"/>
    </location>
</feature>
<keyword evidence="1" id="KW-0812">Transmembrane</keyword>
<feature type="transmembrane region" description="Helical" evidence="1">
    <location>
        <begin position="184"/>
        <end position="207"/>
    </location>
</feature>
<evidence type="ECO:0000256" key="1">
    <source>
        <dbReference type="SAM" id="Phobius"/>
    </source>
</evidence>